<accession>A0ABK0LWJ2</accession>
<dbReference type="PROSITE" id="PS00122">
    <property type="entry name" value="CARBOXYLESTERASE_B_1"/>
    <property type="match status" value="1"/>
</dbReference>
<comment type="similarity">
    <text evidence="1 4">Belongs to the type-B carboxylesterase/lipase family.</text>
</comment>
<dbReference type="Proteomes" id="UP000002494">
    <property type="component" value="Chromosome 19"/>
</dbReference>
<evidence type="ECO:0000313" key="6">
    <source>
        <dbReference type="Ensembl" id="ENSRNOP00000108768.1"/>
    </source>
</evidence>
<dbReference type="RefSeq" id="XP_038953488.1">
    <property type="nucleotide sequence ID" value="XM_039097560.2"/>
</dbReference>
<proteinExistence type="evidence at protein level"/>
<evidence type="ECO:0007829" key="8">
    <source>
        <dbReference type="PeptideAtlas" id="A0ABK0LWJ2"/>
    </source>
</evidence>
<dbReference type="GeneID" id="291863"/>
<dbReference type="CDD" id="cd00312">
    <property type="entry name" value="Esterase_lipase"/>
    <property type="match status" value="1"/>
</dbReference>
<dbReference type="InterPro" id="IPR002018">
    <property type="entry name" value="CarbesteraseB"/>
</dbReference>
<keyword evidence="4" id="KW-0732">Signal</keyword>
<dbReference type="Gene3D" id="3.40.50.1820">
    <property type="entry name" value="alpha/beta hydrolase"/>
    <property type="match status" value="1"/>
</dbReference>
<evidence type="ECO:0000256" key="4">
    <source>
        <dbReference type="RuleBase" id="RU361235"/>
    </source>
</evidence>
<sequence>MRLYPLVWLFLAACTAWGYPSSPPVVNTVKGKVLGKYVNLEGFAQPVAVFLGIPFAKSPLGSLRFAPPQPAESWNFVKNTTSYPPMCSQDAVGGQVLSELFTNRKENIPLQFSEDCLYLNVYTPADLTKNSRLPVMVWIHGGGLVVGGSSTYDGQALSAHENVVVVTIQYRLGIWGFFSTGDEHSQGNWGHLDQLAALHWVQDNIANFGGNPGSVTIFGESAGGFSVSVLVLSPLAKNLFHRAISESGVSLNTALITTDSKPIANLIATLSGCKTTTSAVMVHCLRQKTEDELLETSLKLSYPFLPTVIDGVVLSKTPEEILAEKSFNTVPYIVGINKQEFGWIIPMLMGYPLSEGKLDQKTANSLLWKSYPTLKISEKMIPMASEKYLGGTDDPAERKDLFKDLVADVIFGVPSVMVSRSHRDAGAPTFMYEFEYRPSFVSAMRPKTVIGDHGDEIFSVFGSPFLKDGASEEETNLSKMVMKYWANFARNGNPNGGGLPHWPEYDQKEGYLKIGASTQAAQRLKDKEVAFWSELKAKEAAEEPSHWKHVEL</sequence>
<dbReference type="PANTHER" id="PTHR11559">
    <property type="entry name" value="CARBOXYLESTERASE"/>
    <property type="match status" value="1"/>
</dbReference>
<dbReference type="InterPro" id="IPR019819">
    <property type="entry name" value="Carboxylesterase_B_CS"/>
</dbReference>
<reference evidence="6" key="2">
    <citation type="submission" date="2025-08" db="UniProtKB">
        <authorList>
            <consortium name="Ensembl"/>
        </authorList>
    </citation>
    <scope>IDENTIFICATION</scope>
    <source>
        <strain evidence="6">Brown Norway</strain>
    </source>
</reference>
<dbReference type="InterPro" id="IPR050309">
    <property type="entry name" value="Type-B_Carboxylest/Lipase"/>
</dbReference>
<evidence type="ECO:0000256" key="2">
    <source>
        <dbReference type="ARBA" id="ARBA00022801"/>
    </source>
</evidence>
<keyword evidence="2 4" id="KW-0378">Hydrolase</keyword>
<keyword evidence="7" id="KW-1185">Reference proteome</keyword>
<keyword evidence="3" id="KW-1015">Disulfide bond</keyword>
<feature type="chain" id="PRO_5044957681" description="Carboxylic ester hydrolase" evidence="4">
    <location>
        <begin position="19"/>
        <end position="552"/>
    </location>
</feature>
<evidence type="ECO:0000259" key="5">
    <source>
        <dbReference type="Pfam" id="PF00135"/>
    </source>
</evidence>
<dbReference type="Ensembl" id="ENSRNOT00000121458.1">
    <property type="protein sequence ID" value="ENSRNOP00000108768.1"/>
    <property type="gene ID" value="ENSRNOG00000015519.8"/>
</dbReference>
<reference evidence="6" key="3">
    <citation type="submission" date="2025-09" db="UniProtKB">
        <authorList>
            <consortium name="Ensembl"/>
        </authorList>
    </citation>
    <scope>IDENTIFICATION</scope>
    <source>
        <strain evidence="6">Brown Norway</strain>
    </source>
</reference>
<dbReference type="GeneTree" id="ENSGT00940000154623"/>
<dbReference type="SUPFAM" id="SSF53474">
    <property type="entry name" value="alpha/beta-Hydrolases"/>
    <property type="match status" value="1"/>
</dbReference>
<dbReference type="InterPro" id="IPR029058">
    <property type="entry name" value="AB_hydrolase_fold"/>
</dbReference>
<protein>
    <recommendedName>
        <fullName evidence="4">Carboxylic ester hydrolase</fullName>
        <ecNumber evidence="4">3.1.1.-</ecNumber>
    </recommendedName>
</protein>
<dbReference type="EC" id="3.1.1.-" evidence="4"/>
<reference evidence="6" key="1">
    <citation type="submission" date="2024-01" db="EMBL/GenBank/DDBJ databases">
        <title>GRCr8: a new rat reference genome assembly contstructed from accurate long reads and long range scaffolding.</title>
        <authorList>
            <person name="Doris P.A."/>
            <person name="Kalbfleisch T."/>
            <person name="Li K."/>
            <person name="Howe K."/>
            <person name="Wood J."/>
        </authorList>
    </citation>
    <scope>NUCLEOTIDE SEQUENCE [LARGE SCALE GENOMIC DNA]</scope>
    <source>
        <strain evidence="6">Brown Norway</strain>
    </source>
</reference>
<dbReference type="RGD" id="1359640">
    <property type="gene designation" value="Ces1dl1"/>
</dbReference>
<dbReference type="Pfam" id="PF00135">
    <property type="entry name" value="COesterase"/>
    <property type="match status" value="1"/>
</dbReference>
<feature type="domain" description="Carboxylesterase type B" evidence="5">
    <location>
        <begin position="23"/>
        <end position="532"/>
    </location>
</feature>
<feature type="signal peptide" evidence="4">
    <location>
        <begin position="1"/>
        <end position="18"/>
    </location>
</feature>
<organism evidence="6 7">
    <name type="scientific">Rattus norvegicus</name>
    <name type="common">Rat</name>
    <dbReference type="NCBI Taxonomy" id="10116"/>
    <lineage>
        <taxon>Eukaryota</taxon>
        <taxon>Metazoa</taxon>
        <taxon>Chordata</taxon>
        <taxon>Craniata</taxon>
        <taxon>Vertebrata</taxon>
        <taxon>Euteleostomi</taxon>
        <taxon>Mammalia</taxon>
        <taxon>Eutheria</taxon>
        <taxon>Euarchontoglires</taxon>
        <taxon>Glires</taxon>
        <taxon>Rodentia</taxon>
        <taxon>Myomorpha</taxon>
        <taxon>Muroidea</taxon>
        <taxon>Muridae</taxon>
        <taxon>Murinae</taxon>
        <taxon>Rattus</taxon>
    </lineage>
</organism>
<keyword evidence="8" id="KW-1267">Proteomics identification</keyword>
<dbReference type="InterPro" id="IPR019826">
    <property type="entry name" value="Carboxylesterase_B_AS"/>
</dbReference>
<evidence type="ECO:0000256" key="1">
    <source>
        <dbReference type="ARBA" id="ARBA00005964"/>
    </source>
</evidence>
<evidence type="ECO:0000313" key="7">
    <source>
        <dbReference type="Proteomes" id="UP000002494"/>
    </source>
</evidence>
<name>A0ABK0LWJ2_RAT</name>
<evidence type="ECO:0000256" key="3">
    <source>
        <dbReference type="ARBA" id="ARBA00023157"/>
    </source>
</evidence>
<dbReference type="PROSITE" id="PS00941">
    <property type="entry name" value="CARBOXYLESTERASE_B_2"/>
    <property type="match status" value="1"/>
</dbReference>
<gene>
    <name evidence="6" type="primary">Ces1dl1</name>
</gene>